<comment type="caution">
    <text evidence="1">The sequence shown here is derived from an EMBL/GenBank/DDBJ whole genome shotgun (WGS) entry which is preliminary data.</text>
</comment>
<gene>
    <name evidence="1" type="ORF">Ahu01nite_067470</name>
</gene>
<evidence type="ECO:0000313" key="2">
    <source>
        <dbReference type="Proteomes" id="UP000603200"/>
    </source>
</evidence>
<accession>A0ABQ3ZYH7</accession>
<dbReference type="Proteomes" id="UP000603200">
    <property type="component" value="Unassembled WGS sequence"/>
</dbReference>
<reference evidence="1 2" key="1">
    <citation type="submission" date="2021-01" db="EMBL/GenBank/DDBJ databases">
        <title>Whole genome shotgun sequence of Actinoplanes humidus NBRC 14915.</title>
        <authorList>
            <person name="Komaki H."/>
            <person name="Tamura T."/>
        </authorList>
    </citation>
    <scope>NUCLEOTIDE SEQUENCE [LARGE SCALE GENOMIC DNA]</scope>
    <source>
        <strain evidence="1 2">NBRC 14915</strain>
    </source>
</reference>
<evidence type="ECO:0000313" key="1">
    <source>
        <dbReference type="EMBL" id="GIE23645.1"/>
    </source>
</evidence>
<keyword evidence="2" id="KW-1185">Reference proteome</keyword>
<dbReference type="RefSeq" id="WP_203840700.1">
    <property type="nucleotide sequence ID" value="NZ_BAAATV010000013.1"/>
</dbReference>
<organism evidence="1 2">
    <name type="scientific">Winogradskya humida</name>
    <dbReference type="NCBI Taxonomy" id="113566"/>
    <lineage>
        <taxon>Bacteria</taxon>
        <taxon>Bacillati</taxon>
        <taxon>Actinomycetota</taxon>
        <taxon>Actinomycetes</taxon>
        <taxon>Micromonosporales</taxon>
        <taxon>Micromonosporaceae</taxon>
        <taxon>Winogradskya</taxon>
    </lineage>
</organism>
<proteinExistence type="predicted"/>
<dbReference type="EMBL" id="BOMN01000093">
    <property type="protein sequence ID" value="GIE23645.1"/>
    <property type="molecule type" value="Genomic_DNA"/>
</dbReference>
<protein>
    <recommendedName>
        <fullName evidence="3">Tail protein P2 I</fullName>
    </recommendedName>
</protein>
<sequence length="566" mass="60261">MPDLSDLLAQAKIAKKDIADLRLQPLLTSWSRLEPLTVTSGDLTPGAQALVADPLWMIGRQWQFDELTGEDAGTPILATVRGESGTFSRLRNDGGASDIPPPGESAPPLEALVEAELPPVLPLRLRTQAGLHLLRMLRAAGLTAEARAAIDAYAPAGRGDARERLAAGRVPDSAAVLAALAGFDDGNGGLTGLPDSFGAAPAAATTPVVAGWQRWVSGFLVAPAGDSWNPHRLEHSFAAEATLSDGPVALHVDEYTGGTLDWFHGDLTGAAVPSPPGTTLADTTLPTPVRFAGMPSDRLFEFEDARVYLGDLEAGRTDLARLATVEFALTYSVDWFQVPLIVPYGTATRIDTVHVVDTFGVDVDVHASRETGWGVFRCTPLTDRSRLADIFVLAPTIPRVLEGLPLEEVALFRDEMANLVWGVERIVPDAGTGEPVPRAQQAAAMPAAAVPGDARLHYRLMTSVPENWIPYVAVPQRSHPVLERRPMLRYLDDGTAQVVDPLGTILPAAATIAEEEVPREGVLVTRTFQQARTVGGGTALWIGRRVTTGHGEGASGLRFDLALPPL</sequence>
<name>A0ABQ3ZYH7_9ACTN</name>
<evidence type="ECO:0008006" key="3">
    <source>
        <dbReference type="Google" id="ProtNLM"/>
    </source>
</evidence>